<dbReference type="SMART" id="SM00342">
    <property type="entry name" value="HTH_ARAC"/>
    <property type="match status" value="1"/>
</dbReference>
<name>A0A515EUP1_9BURK</name>
<dbReference type="AlphaFoldDB" id="A0A515EUP1"/>
<evidence type="ECO:0000313" key="6">
    <source>
        <dbReference type="Proteomes" id="UP000317365"/>
    </source>
</evidence>
<dbReference type="InterPro" id="IPR032687">
    <property type="entry name" value="AraC-type_N"/>
</dbReference>
<dbReference type="Pfam" id="PF12833">
    <property type="entry name" value="HTH_18"/>
    <property type="match status" value="1"/>
</dbReference>
<evidence type="ECO:0000259" key="4">
    <source>
        <dbReference type="PROSITE" id="PS01124"/>
    </source>
</evidence>
<dbReference type="PRINTS" id="PR00032">
    <property type="entry name" value="HTHARAC"/>
</dbReference>
<keyword evidence="1" id="KW-0805">Transcription regulation</keyword>
<dbReference type="GO" id="GO:0005829">
    <property type="term" value="C:cytosol"/>
    <property type="evidence" value="ECO:0007669"/>
    <property type="project" value="TreeGrafter"/>
</dbReference>
<dbReference type="PANTHER" id="PTHR47894:SF1">
    <property type="entry name" value="HTH-TYPE TRANSCRIPTIONAL REGULATOR VQSM"/>
    <property type="match status" value="1"/>
</dbReference>
<accession>A0A515EUP1</accession>
<dbReference type="InterPro" id="IPR020449">
    <property type="entry name" value="Tscrpt_reg_AraC-type_HTH"/>
</dbReference>
<keyword evidence="3" id="KW-0804">Transcription</keyword>
<keyword evidence="6" id="KW-1185">Reference proteome</keyword>
<evidence type="ECO:0000256" key="2">
    <source>
        <dbReference type="ARBA" id="ARBA00023125"/>
    </source>
</evidence>
<dbReference type="Pfam" id="PF12625">
    <property type="entry name" value="Arabinose_bd"/>
    <property type="match status" value="1"/>
</dbReference>
<evidence type="ECO:0000256" key="1">
    <source>
        <dbReference type="ARBA" id="ARBA00023015"/>
    </source>
</evidence>
<dbReference type="InterPro" id="IPR009057">
    <property type="entry name" value="Homeodomain-like_sf"/>
</dbReference>
<dbReference type="KEGG" id="rhg:EXZ61_20750"/>
<gene>
    <name evidence="5" type="ORF">EXZ61_20750</name>
</gene>
<evidence type="ECO:0000313" key="5">
    <source>
        <dbReference type="EMBL" id="QDL56390.1"/>
    </source>
</evidence>
<reference evidence="6" key="1">
    <citation type="submission" date="2019-02" db="EMBL/GenBank/DDBJ databases">
        <title>Complete genome sequence of Rhodoferax sp. Gr-4.</title>
        <authorList>
            <person name="Jin L."/>
        </authorList>
    </citation>
    <scope>NUCLEOTIDE SEQUENCE [LARGE SCALE GENOMIC DNA]</scope>
    <source>
        <strain evidence="6">Gr-4</strain>
    </source>
</reference>
<proteinExistence type="predicted"/>
<protein>
    <submittedName>
        <fullName evidence="5">AraC family transcriptional regulator</fullName>
    </submittedName>
</protein>
<dbReference type="PROSITE" id="PS01124">
    <property type="entry name" value="HTH_ARAC_FAMILY_2"/>
    <property type="match status" value="1"/>
</dbReference>
<dbReference type="Proteomes" id="UP000317365">
    <property type="component" value="Chromosome"/>
</dbReference>
<dbReference type="GO" id="GO:0003700">
    <property type="term" value="F:DNA-binding transcription factor activity"/>
    <property type="evidence" value="ECO:0007669"/>
    <property type="project" value="InterPro"/>
</dbReference>
<dbReference type="InterPro" id="IPR018060">
    <property type="entry name" value="HTH_AraC"/>
</dbReference>
<feature type="domain" description="HTH araC/xylS-type" evidence="4">
    <location>
        <begin position="309"/>
        <end position="407"/>
    </location>
</feature>
<dbReference type="EMBL" id="CP036282">
    <property type="protein sequence ID" value="QDL56390.1"/>
    <property type="molecule type" value="Genomic_DNA"/>
</dbReference>
<dbReference type="SUPFAM" id="SSF46689">
    <property type="entry name" value="Homeodomain-like"/>
    <property type="match status" value="1"/>
</dbReference>
<evidence type="ECO:0000256" key="3">
    <source>
        <dbReference type="ARBA" id="ARBA00023163"/>
    </source>
</evidence>
<organism evidence="5 6">
    <name type="scientific">Rhodoferax aquaticus</name>
    <dbReference type="NCBI Taxonomy" id="2527691"/>
    <lineage>
        <taxon>Bacteria</taxon>
        <taxon>Pseudomonadati</taxon>
        <taxon>Pseudomonadota</taxon>
        <taxon>Betaproteobacteria</taxon>
        <taxon>Burkholderiales</taxon>
        <taxon>Comamonadaceae</taxon>
        <taxon>Rhodoferax</taxon>
    </lineage>
</organism>
<reference evidence="6" key="2">
    <citation type="journal article" date="2020" name="Int. J. Syst. Evol. Microbiol.">
        <title>Genomic insights into a novel species Rhodoferax aquaticus sp. nov., isolated from freshwater.</title>
        <authorList>
            <person name="Li T."/>
            <person name="Zhuo Y."/>
            <person name="Jin C.Z."/>
            <person name="Wu X."/>
            <person name="Ko S.R."/>
            <person name="Jin F.J."/>
            <person name="Ahn C.Y."/>
            <person name="Oh H.M."/>
            <person name="Lee H.G."/>
            <person name="Jin L."/>
        </authorList>
    </citation>
    <scope>NUCLEOTIDE SEQUENCE [LARGE SCALE GENOMIC DNA]</scope>
    <source>
        <strain evidence="6">Gr-4</strain>
    </source>
</reference>
<dbReference type="PANTHER" id="PTHR47894">
    <property type="entry name" value="HTH-TYPE TRANSCRIPTIONAL REGULATOR GADX"/>
    <property type="match status" value="1"/>
</dbReference>
<sequence length="410" mass="44894">MANVLDMGGSPCNAPCSKHCAGHGASVVAKDRGNHRWRCQTVVINCQTPCLRHGLRENTKQVFLPTTPMPATPPMQSLAVVHPVYARLLRMLLQKAEVDSDRVLASAQLAWDTLQRDGAGLPRDTVIPLVRAAMAATGKPWLGLDLGWQAPVSAHGPLGYAAVTAPDLHHALAALARFGAVRDDSFAWTYQATAQGGVLQATARLDWGDARTFVMDTVIAAFMRVIESALGQWPCGVRLELPVPKPPWASQYLRVQPLELLFDQPSLRFCFSARTLALPCIGADAHAHANACHECELALRPIAQRSYREQVNRVLEDAATGRYPQLTEVAAQCGVSSRTLMRQLQHEGTSFQQLLDTHRKVRALALLQHSTHTVEEIAAQLGYVDTSNFSRTVRRWFGVSPKAMRQTPSA</sequence>
<dbReference type="Gene3D" id="1.10.10.60">
    <property type="entry name" value="Homeodomain-like"/>
    <property type="match status" value="1"/>
</dbReference>
<keyword evidence="2" id="KW-0238">DNA-binding</keyword>
<dbReference type="GO" id="GO:0000976">
    <property type="term" value="F:transcription cis-regulatory region binding"/>
    <property type="evidence" value="ECO:0007669"/>
    <property type="project" value="TreeGrafter"/>
</dbReference>